<evidence type="ECO:0000313" key="2">
    <source>
        <dbReference type="EMBL" id="MAA15382.1"/>
    </source>
</evidence>
<proteinExistence type="predicted"/>
<keyword evidence="1" id="KW-0732">Signal</keyword>
<dbReference type="EMBL" id="GFPF01004236">
    <property type="protein sequence ID" value="MAA15382.1"/>
    <property type="molecule type" value="Transcribed_RNA"/>
</dbReference>
<evidence type="ECO:0000256" key="1">
    <source>
        <dbReference type="SAM" id="SignalP"/>
    </source>
</evidence>
<dbReference type="SUPFAM" id="SSF50814">
    <property type="entry name" value="Lipocalins"/>
    <property type="match status" value="1"/>
</dbReference>
<feature type="chain" id="PRO_5012126689" evidence="1">
    <location>
        <begin position="16"/>
        <end position="235"/>
    </location>
</feature>
<organism evidence="2">
    <name type="scientific">Rhipicephalus zambeziensis</name>
    <dbReference type="NCBI Taxonomy" id="60191"/>
    <lineage>
        <taxon>Eukaryota</taxon>
        <taxon>Metazoa</taxon>
        <taxon>Ecdysozoa</taxon>
        <taxon>Arthropoda</taxon>
        <taxon>Chelicerata</taxon>
        <taxon>Arachnida</taxon>
        <taxon>Acari</taxon>
        <taxon>Parasitiformes</taxon>
        <taxon>Ixodida</taxon>
        <taxon>Ixodoidea</taxon>
        <taxon>Ixodidae</taxon>
        <taxon>Rhipicephalinae</taxon>
        <taxon>Rhipicephalus</taxon>
        <taxon>Rhipicephalus</taxon>
    </lineage>
</organism>
<name>A0A224YNE5_9ACAR</name>
<accession>A0A224YNE5</accession>
<dbReference type="AlphaFoldDB" id="A0A224YNE5"/>
<sequence>MLIVVLLSTIVFSNAAENTFPDRHKFGHGGRMDGWLFFKRHMKYYMLKRTYIVPGGSQNAMCVQAPFSPIVYTNEYKMEKTFTYRNMSSIHKVDPNNNLSAPHWPVAKFLMQFYVSKDKRKYTYLISNQGYNYVNSTNLTTAYGYSLPAPDWRFMYISRHCVVMSVSSLTFLLPGVKPQCELWVSVNKTNTDRAFYHQKNWNECDIFMKRRCNKDQEEQVYDSQICGPVYQATKE</sequence>
<feature type="signal peptide" evidence="1">
    <location>
        <begin position="1"/>
        <end position="15"/>
    </location>
</feature>
<dbReference type="InterPro" id="IPR012674">
    <property type="entry name" value="Calycin"/>
</dbReference>
<reference evidence="2" key="1">
    <citation type="journal article" date="2017" name="Parasit. Vectors">
        <title>Sialotranscriptomics of Rhipicephalus zambeziensis reveals intricate expression profiles of secretory proteins and suggests tight temporal transcriptional regulation during blood-feeding.</title>
        <authorList>
            <person name="de Castro M.H."/>
            <person name="de Klerk D."/>
            <person name="Pienaar R."/>
            <person name="Rees D.J.G."/>
            <person name="Mans B.J."/>
        </authorList>
    </citation>
    <scope>NUCLEOTIDE SEQUENCE</scope>
    <source>
        <tissue evidence="2">Salivary glands</tissue>
    </source>
</reference>
<protein>
    <submittedName>
        <fullName evidence="2">Lipocalin</fullName>
    </submittedName>
</protein>
<dbReference type="Gene3D" id="2.40.128.20">
    <property type="match status" value="1"/>
</dbReference>